<keyword evidence="1" id="KW-0732">Signal</keyword>
<feature type="signal peptide" evidence="1">
    <location>
        <begin position="1"/>
        <end position="21"/>
    </location>
</feature>
<keyword evidence="3" id="KW-1185">Reference proteome</keyword>
<reference evidence="2 3" key="1">
    <citation type="journal article" date="2016" name="Microbes Environ.">
        <title>Phylogenetically diverse aerobic anoxygenic phototrophic bacteria isolated from epilithic biofilms in Tama river, Japan.</title>
        <authorList>
            <person name="Hirose S."/>
            <person name="Matsuura K."/>
            <person name="Haruta S."/>
        </authorList>
    </citation>
    <scope>NUCLEOTIDE SEQUENCE [LARGE SCALE GENOMIC DNA]</scope>
    <source>
        <strain evidence="2 3">S08</strain>
    </source>
</reference>
<organism evidence="2 3">
    <name type="scientific">Roseomonas fluvialis</name>
    <dbReference type="NCBI Taxonomy" id="1750527"/>
    <lineage>
        <taxon>Bacteria</taxon>
        <taxon>Pseudomonadati</taxon>
        <taxon>Pseudomonadota</taxon>
        <taxon>Alphaproteobacteria</taxon>
        <taxon>Acetobacterales</taxon>
        <taxon>Roseomonadaceae</taxon>
        <taxon>Roseomonas</taxon>
    </lineage>
</organism>
<evidence type="ECO:0000313" key="3">
    <source>
        <dbReference type="Proteomes" id="UP000831327"/>
    </source>
</evidence>
<evidence type="ECO:0000313" key="2">
    <source>
        <dbReference type="EMBL" id="BDG72778.1"/>
    </source>
</evidence>
<gene>
    <name evidence="2" type="ORF">Rmf_27070</name>
</gene>
<proteinExistence type="predicted"/>
<sequence>MRIAALAVAALLAGAAGPAPGEAIVTYCGGGATGGGGGLQLTPDGSVTRLRRPRAGAPVEETLLDGRSAPYARIAAMLEAAGFAGLPRGAPSNMTCSIAWRRHGASHQVMWGIGQAPAALRPALAEIEAAGR</sequence>
<evidence type="ECO:0000256" key="1">
    <source>
        <dbReference type="SAM" id="SignalP"/>
    </source>
</evidence>
<name>A0ABM7Y4H1_9PROT</name>
<accession>A0ABM7Y4H1</accession>
<dbReference type="Proteomes" id="UP000831327">
    <property type="component" value="Chromosome"/>
</dbReference>
<feature type="chain" id="PRO_5046809332" evidence="1">
    <location>
        <begin position="22"/>
        <end position="132"/>
    </location>
</feature>
<protein>
    <submittedName>
        <fullName evidence="2">Uncharacterized protein</fullName>
    </submittedName>
</protein>
<dbReference type="EMBL" id="AP025637">
    <property type="protein sequence ID" value="BDG72778.1"/>
    <property type="molecule type" value="Genomic_DNA"/>
</dbReference>
<dbReference type="RefSeq" id="WP_244406965.1">
    <property type="nucleotide sequence ID" value="NZ_AP025637.1"/>
</dbReference>